<dbReference type="Gene3D" id="1.25.40.410">
    <property type="match status" value="1"/>
</dbReference>
<dbReference type="InterPro" id="IPR043161">
    <property type="entry name" value="DOCK_C_lobe_A"/>
</dbReference>
<evidence type="ECO:0000313" key="12">
    <source>
        <dbReference type="Proteomes" id="UP000515154"/>
    </source>
</evidence>
<keyword evidence="2 6" id="KW-0728">SH3 domain</keyword>
<dbReference type="GO" id="GO:0005085">
    <property type="term" value="F:guanyl-nucleotide exchange factor activity"/>
    <property type="evidence" value="ECO:0007669"/>
    <property type="project" value="UniProtKB-KW"/>
</dbReference>
<feature type="compositionally biased region" description="Low complexity" evidence="8">
    <location>
        <begin position="1694"/>
        <end position="1716"/>
    </location>
</feature>
<dbReference type="SUPFAM" id="SSF50044">
    <property type="entry name" value="SH3-domain"/>
    <property type="match status" value="1"/>
</dbReference>
<dbReference type="InterPro" id="IPR046770">
    <property type="entry name" value="DOCKER_Lobe_B"/>
</dbReference>
<dbReference type="InterPro" id="IPR046773">
    <property type="entry name" value="DOCKER_Lobe_C"/>
</dbReference>
<dbReference type="PROSITE" id="PS51650">
    <property type="entry name" value="C2_DOCK"/>
    <property type="match status" value="1"/>
</dbReference>
<reference evidence="13" key="1">
    <citation type="submission" date="2025-08" db="UniProtKB">
        <authorList>
            <consortium name="RefSeq"/>
        </authorList>
    </citation>
    <scope>IDENTIFICATION</scope>
</reference>
<comment type="subcellular location">
    <subcellularLocation>
        <location evidence="1">Cytoplasm</location>
    </subcellularLocation>
</comment>
<evidence type="ECO:0000313" key="13">
    <source>
        <dbReference type="RefSeq" id="XP_036359812.1"/>
    </source>
</evidence>
<dbReference type="GO" id="GO:0005737">
    <property type="term" value="C:cytoplasm"/>
    <property type="evidence" value="ECO:0007669"/>
    <property type="project" value="UniProtKB-SubCell"/>
</dbReference>
<dbReference type="Proteomes" id="UP000515154">
    <property type="component" value="Linkage group LG6"/>
</dbReference>
<evidence type="ECO:0000256" key="1">
    <source>
        <dbReference type="ARBA" id="ARBA00004496"/>
    </source>
</evidence>
<dbReference type="InterPro" id="IPR027007">
    <property type="entry name" value="C2_DOCK-type_domain"/>
</dbReference>
<evidence type="ECO:0000256" key="4">
    <source>
        <dbReference type="ARBA" id="ARBA00022553"/>
    </source>
</evidence>
<dbReference type="PANTHER" id="PTHR45653">
    <property type="entry name" value="DEDICATOR OF CYTOKINESIS"/>
    <property type="match status" value="1"/>
</dbReference>
<evidence type="ECO:0000256" key="3">
    <source>
        <dbReference type="ARBA" id="ARBA00022490"/>
    </source>
</evidence>
<dbReference type="SUPFAM" id="SSF49562">
    <property type="entry name" value="C2 domain (Calcium/lipid-binding domain, CaLB)"/>
    <property type="match status" value="1"/>
</dbReference>
<dbReference type="GO" id="GO:0031267">
    <property type="term" value="F:small GTPase binding"/>
    <property type="evidence" value="ECO:0007669"/>
    <property type="project" value="TreeGrafter"/>
</dbReference>
<dbReference type="InterPro" id="IPR032376">
    <property type="entry name" value="DOCK_N"/>
</dbReference>
<dbReference type="InterPro" id="IPR043162">
    <property type="entry name" value="DOCK_C_lobe_C"/>
</dbReference>
<protein>
    <submittedName>
        <fullName evidence="13">Dedicator of cytokinesis protein 4 isoform X1</fullName>
    </submittedName>
</protein>
<keyword evidence="12" id="KW-1185">Reference proteome</keyword>
<dbReference type="Pfam" id="PF16172">
    <property type="entry name" value="DOCK_N"/>
    <property type="match status" value="1"/>
</dbReference>
<gene>
    <name evidence="13" type="primary">LOC115212854</name>
</gene>
<dbReference type="InterPro" id="IPR026791">
    <property type="entry name" value="DOCK"/>
</dbReference>
<dbReference type="Pfam" id="PF06920">
    <property type="entry name" value="DHR-2_Lobe_A"/>
    <property type="match status" value="1"/>
</dbReference>
<dbReference type="GO" id="GO:0005886">
    <property type="term" value="C:plasma membrane"/>
    <property type="evidence" value="ECO:0007669"/>
    <property type="project" value="TreeGrafter"/>
</dbReference>
<feature type="region of interest" description="Disordered" evidence="8">
    <location>
        <begin position="1671"/>
        <end position="1717"/>
    </location>
</feature>
<evidence type="ECO:0000256" key="5">
    <source>
        <dbReference type="ARBA" id="ARBA00022658"/>
    </source>
</evidence>
<evidence type="ECO:0000256" key="2">
    <source>
        <dbReference type="ARBA" id="ARBA00022443"/>
    </source>
</evidence>
<dbReference type="Gene3D" id="2.60.40.150">
    <property type="entry name" value="C2 domain"/>
    <property type="match status" value="1"/>
</dbReference>
<evidence type="ECO:0000259" key="10">
    <source>
        <dbReference type="PROSITE" id="PS51650"/>
    </source>
</evidence>
<dbReference type="Gene3D" id="1.20.58.740">
    <property type="match status" value="1"/>
</dbReference>
<dbReference type="GO" id="GO:0007264">
    <property type="term" value="P:small GTPase-mediated signal transduction"/>
    <property type="evidence" value="ECO:0007669"/>
    <property type="project" value="InterPro"/>
</dbReference>
<evidence type="ECO:0000256" key="6">
    <source>
        <dbReference type="PROSITE-ProRule" id="PRU00192"/>
    </source>
</evidence>
<comment type="similarity">
    <text evidence="7">Belongs to the DOCK family.</text>
</comment>
<dbReference type="InterPro" id="IPR001452">
    <property type="entry name" value="SH3_domain"/>
</dbReference>
<dbReference type="InterPro" id="IPR046769">
    <property type="entry name" value="DOCKER_Lobe_A"/>
</dbReference>
<dbReference type="Pfam" id="PF14429">
    <property type="entry name" value="DOCK-C2"/>
    <property type="match status" value="1"/>
</dbReference>
<keyword evidence="4" id="KW-0597">Phosphoprotein</keyword>
<evidence type="ECO:0000259" key="9">
    <source>
        <dbReference type="PROSITE" id="PS50002"/>
    </source>
</evidence>
<dbReference type="InterPro" id="IPR042455">
    <property type="entry name" value="DOCK_N_sub1"/>
</dbReference>
<dbReference type="PROSITE" id="PS50002">
    <property type="entry name" value="SH3"/>
    <property type="match status" value="1"/>
</dbReference>
<dbReference type="CDD" id="cd11872">
    <property type="entry name" value="SH3_DOCK_AB"/>
    <property type="match status" value="1"/>
</dbReference>
<name>A0A7E6EYI0_9MOLL</name>
<proteinExistence type="inferred from homology"/>
<dbReference type="Pfam" id="PF20422">
    <property type="entry name" value="DHR-2_Lobe_B"/>
    <property type="match status" value="1"/>
</dbReference>
<dbReference type="InterPro" id="IPR027357">
    <property type="entry name" value="DOCKER_dom"/>
</dbReference>
<keyword evidence="5" id="KW-0344">Guanine-nucleotide releasing factor</keyword>
<accession>A0A7E6EYI0</accession>
<feature type="compositionally biased region" description="Low complexity" evidence="8">
    <location>
        <begin position="1895"/>
        <end position="1906"/>
    </location>
</feature>
<feature type="domain" description="SH3" evidence="9">
    <location>
        <begin position="11"/>
        <end position="76"/>
    </location>
</feature>
<dbReference type="InterPro" id="IPR056372">
    <property type="entry name" value="TPR_DOCK"/>
</dbReference>
<dbReference type="Pfam" id="PF20421">
    <property type="entry name" value="DHR-2_Lobe_C"/>
    <property type="match status" value="1"/>
</dbReference>
<feature type="region of interest" description="Disordered" evidence="8">
    <location>
        <begin position="1758"/>
        <end position="1925"/>
    </location>
</feature>
<dbReference type="Pfam" id="PF07653">
    <property type="entry name" value="SH3_2"/>
    <property type="match status" value="1"/>
</dbReference>
<dbReference type="PROSITE" id="PS51651">
    <property type="entry name" value="DOCKER"/>
    <property type="match status" value="1"/>
</dbReference>
<dbReference type="Gene3D" id="1.20.1270.350">
    <property type="entry name" value="Dedicator of cytokinesis N-terminal subdomain"/>
    <property type="match status" value="1"/>
</dbReference>
<dbReference type="InterPro" id="IPR035892">
    <property type="entry name" value="C2_domain_sf"/>
</dbReference>
<evidence type="ECO:0000259" key="11">
    <source>
        <dbReference type="PROSITE" id="PS51651"/>
    </source>
</evidence>
<organism evidence="12 13">
    <name type="scientific">Octopus sinensis</name>
    <name type="common">East Asian common octopus</name>
    <dbReference type="NCBI Taxonomy" id="2607531"/>
    <lineage>
        <taxon>Eukaryota</taxon>
        <taxon>Metazoa</taxon>
        <taxon>Spiralia</taxon>
        <taxon>Lophotrochozoa</taxon>
        <taxon>Mollusca</taxon>
        <taxon>Cephalopoda</taxon>
        <taxon>Coleoidea</taxon>
        <taxon>Octopodiformes</taxon>
        <taxon>Octopoda</taxon>
        <taxon>Incirrata</taxon>
        <taxon>Octopodidae</taxon>
        <taxon>Octopus</taxon>
    </lineage>
</organism>
<dbReference type="Pfam" id="PF23554">
    <property type="entry name" value="TPR_DOCK"/>
    <property type="match status" value="1"/>
</dbReference>
<dbReference type="FunFam" id="1.25.40.410:FF:000003">
    <property type="entry name" value="Dedicator of cytokinesis protein 4"/>
    <property type="match status" value="1"/>
</dbReference>
<evidence type="ECO:0000256" key="7">
    <source>
        <dbReference type="PROSITE-ProRule" id="PRU00983"/>
    </source>
</evidence>
<dbReference type="RefSeq" id="XP_036359812.1">
    <property type="nucleotide sequence ID" value="XM_036503919.1"/>
</dbReference>
<sequence>MGDENNVWRPSKEKYGVAVCNFSGDVKHGLPLSTGDTVHILEVYSKNEPIWYRGCSLKVKNKVGIFPAAFICTKQCKVDNEGPYESITPIEDQTALEVSYVLREWSVLWKEAFVMNIYSCNTQLHVPKRRKSIFYVSDSRLFQDQKGMWYSLHNIMMDLIAMRRTLLADTQTQDNCQELKMKITRKIDWGNKTLSLDLVPRLNGEQVDADKISIVQLYWIHKESDTSLRDTKTSKYDRESNDGRMLNIANILVNFKSFPSSLSEDKELYFSIYDASELKFISERFLVSINDQGMTQPIEKLNNCYGLFLDLPLEKDLWLVVQIYRIGKMLTSDTSKKSSSNKKFRRPYGAAVCSLKEINQAKFSHDETEVTLKVTSVDKEELFHNLHDNIIRRALQRIPTSEKNLSGIHNLLSSDSYFPNLRNRSFKNSDQSQGKIPFAGLISKQRLYIGLQLLFGDLPFLKSTNPIPFNKGAALVQQCSFPESLLPGDVRNDLYIVLSHGEFERGNKTSAKNVEVTMNAFDSIGELIPDCIYRGIGEPPSSYYHSTVFYHSNNPKWKETVKFTLPIEKFTGAHIRLELRHCSTSDKKQGENLLGFSFIKITNQDITLTDATHTLCIYKCDTLVNLTCMDYLNLPQSPSETSLSSVSAIYQRNSRDTLTISSCLCSTKFTQNKDLLDILQWRMKTDKIEQSLEKLMSINGRDIVRYLHDILDALFDMFCTEYLEKYNQVVFDALVHVFYLLTNRTFKQYVPGFQSYLTDTFSSSLVYRHLLLCLKANLDKIINGSQDRILKEMLKVFNYLFQFIVQSKLLFNRAYTVERSDEFPQLIYLVFEKMGYLVSLNQDNLSSCQILLLSNIPNTYNSLLKLLSKKDVTIYVVNIINFMPKELSESLFSKKLEFLHETLKSELVTDRDSRMMLLPLCMSQIKRCFIGKQLYSLATTILGDILCFLHSLKLKDPDSVSEEIRIVITSIFQVVLRAIDVYDISRAVVSCFVEMLRIMDDDHYTALFEAYAQGIPLREFLNLVLVTFHNLINFDTFPCDWSVMRMVMNNVILTSIHYFARALSDNFLLDTNFEYQLWNNYFHLAVSFIIQPSLQLENFSIAKSQKIKERYQDMRVLLGFQVQTLWQDLDDYKFHFIPYLVGPFLEVTLVPDKELRKATLPILFDMMECEMKLSKSFTKVEKEMFEKLDLFITNNKGDAEYKELFHDILMEKVQAEPSLQQSGSQFILSISNLMEKLLDYRKYIDKEDNKDKRMHCTYNILNFYKTEVNKEELYIRYIHKLYELHLNTDSFVEAGLTLQLYSSLLEWTESPLPTEMNYHSELQCDRKERLYLDIIDCFDKGKAWEYGIPLCKELACHYETKLYDYRKLSEILQKEAKFFENILDGQFLRQDPSYYRVAYFGQTFPKFLRNKVFIYRGDEYLKLQMIMSHLTTEFPNATILIHNNPPDDTMKQGDQQYIQISCVKPFKVDQGELSNPSIPREVKSFYQVNEVDTFLYDRPYHRGEKDKNNEFKTLCIERSIIKTVEKLPGILRWYEVESIDVENLTPIEGAIDLMKQVTKDLIIQIEKCQIKPTTELTLLSMKLRGTINATVNGGIAKYQEAFFTQEFAAKYPDELKHLEELKAVMLRQLKVLENGLTLHGNHVTDAILPLHKTMEENLVILNKNIKHTITGSPSFGRMHQTPSNRLDLFDDRPSTPSTGSIHSNSSNRSSTLSADTGFHDEDNSFNIYSEMKEKTVAKSHSHVSLSVTLPGYYKESELPTLPDKQRSLKLPVPLPPQLPKRSRPHSFVATGSSLIQFKKPVEPSKTPSPSPGAVSLPTTPLDQKTSGRRVSESEFQHRLSPPPLPHRQPIAEDSKLKASPNGPSLQTPPVVPPKTPKVIDMSKITAPPPLPPRKTIPTTPITPEVPSSEYRFDKAPPLPRRLNNI</sequence>
<feature type="domain" description="C2 DOCK-type" evidence="10">
    <location>
        <begin position="491"/>
        <end position="665"/>
    </location>
</feature>
<evidence type="ECO:0000256" key="8">
    <source>
        <dbReference type="SAM" id="MobiDB-lite"/>
    </source>
</evidence>
<dbReference type="InterPro" id="IPR036028">
    <property type="entry name" value="SH3-like_dom_sf"/>
</dbReference>
<feature type="domain" description="DOCKER" evidence="11">
    <location>
        <begin position="1265"/>
        <end position="1674"/>
    </location>
</feature>
<dbReference type="SMART" id="SM00326">
    <property type="entry name" value="SH3"/>
    <property type="match status" value="1"/>
</dbReference>
<keyword evidence="3" id="KW-0963">Cytoplasm</keyword>
<dbReference type="Gene3D" id="2.30.30.40">
    <property type="entry name" value="SH3 Domains"/>
    <property type="match status" value="1"/>
</dbReference>
<dbReference type="PANTHER" id="PTHR45653:SF12">
    <property type="entry name" value="SPONGE, ISOFORM E"/>
    <property type="match status" value="1"/>
</dbReference>